<dbReference type="AlphaFoldDB" id="A0A0R1XKW5"/>
<keyword evidence="1" id="KW-0175">Coiled coil</keyword>
<feature type="coiled-coil region" evidence="1">
    <location>
        <begin position="60"/>
        <end position="125"/>
    </location>
</feature>
<proteinExistence type="predicted"/>
<dbReference type="RefSeq" id="WP_027827824.1">
    <property type="nucleotide sequence ID" value="NZ_AUEH01000007.1"/>
</dbReference>
<sequence>MATDKKGAQSAAIQTALDVINAKVDQLQPYFAHSQTRLVQVAKEYLRGLYEALDKVGGEQDRVQDQLAAVQAQMQHYQQVTATIQQAVDDPQLWPRQRHALQLQIDELTRQISAQTEQEGQLRTQRETAKNTVQSLHGQQDILHSSLQRQEDAIRQETDLVKITEMVAAQESRAADSNRQLAELAQKEQAAAAAVTDLTSQLTRMNDDLSAKISQRAVLVKQAHALSAKINAPVSIQDQLRDSQQHLTDLQDQIQGLEDGLVRLSRGEDRLTQTIGQVQKTMTSGLVDGAALTREAVQQVPTAVEAAPAPVNPSGADPTPITNQAVTPAASTGPIPLTDEGALALNLPTTRPYLIVLTTLPTKLEPVLLQYLRALFQFLGAHRIQIRVLVTSYTANFVDRISRFLNEVGTQANVEFASLFDTLQGVGKAKPFAAKELPVTVPLKRGKDDPTIRSGTYAAVGDYRAYYRPDGTLNWIGYNVDAEHYLYDYFSPQHLLLYTQIIVHQRDVSEVTYYRRDRGPVLKLQYTKGTAAVQTFFNQATQDWPSMAAFIADWLSHDETARASTVVVPGDDPLCPEIIKGSLREQTIPLLSDRTLTDPNLGAKLSGVHWLLVPTRQDVDQIQQLAGWAIPVVTMDTLTSAEHVAKEQRNQ</sequence>
<dbReference type="Proteomes" id="UP000050949">
    <property type="component" value="Unassembled WGS sequence"/>
</dbReference>
<accession>A0A0R1XKW5</accession>
<gene>
    <name evidence="2" type="ORF">FC91_GL001142</name>
</gene>
<evidence type="ECO:0000313" key="2">
    <source>
        <dbReference type="EMBL" id="KRM28980.1"/>
    </source>
</evidence>
<dbReference type="Gene3D" id="1.10.287.1490">
    <property type="match status" value="1"/>
</dbReference>
<comment type="caution">
    <text evidence="2">The sequence shown here is derived from an EMBL/GenBank/DDBJ whole genome shotgun (WGS) entry which is preliminary data.</text>
</comment>
<evidence type="ECO:0000313" key="3">
    <source>
        <dbReference type="Proteomes" id="UP000050949"/>
    </source>
</evidence>
<organism evidence="2 3">
    <name type="scientific">Schleiferilactobacillus harbinensis DSM 16991</name>
    <dbReference type="NCBI Taxonomy" id="1122147"/>
    <lineage>
        <taxon>Bacteria</taxon>
        <taxon>Bacillati</taxon>
        <taxon>Bacillota</taxon>
        <taxon>Bacilli</taxon>
        <taxon>Lactobacillales</taxon>
        <taxon>Lactobacillaceae</taxon>
        <taxon>Schleiferilactobacillus</taxon>
    </lineage>
</organism>
<dbReference type="OrthoDB" id="2270458at2"/>
<reference evidence="2 3" key="1">
    <citation type="journal article" date="2015" name="Genome Announc.">
        <title>Expanding the biotechnology potential of lactobacilli through comparative genomics of 213 strains and associated genera.</title>
        <authorList>
            <person name="Sun Z."/>
            <person name="Harris H.M."/>
            <person name="McCann A."/>
            <person name="Guo C."/>
            <person name="Argimon S."/>
            <person name="Zhang W."/>
            <person name="Yang X."/>
            <person name="Jeffery I.B."/>
            <person name="Cooney J.C."/>
            <person name="Kagawa T.F."/>
            <person name="Liu W."/>
            <person name="Song Y."/>
            <person name="Salvetti E."/>
            <person name="Wrobel A."/>
            <person name="Rasinkangas P."/>
            <person name="Parkhill J."/>
            <person name="Rea M.C."/>
            <person name="O'Sullivan O."/>
            <person name="Ritari J."/>
            <person name="Douillard F.P."/>
            <person name="Paul Ross R."/>
            <person name="Yang R."/>
            <person name="Briner A.E."/>
            <person name="Felis G.E."/>
            <person name="de Vos W.M."/>
            <person name="Barrangou R."/>
            <person name="Klaenhammer T.R."/>
            <person name="Caufield P.W."/>
            <person name="Cui Y."/>
            <person name="Zhang H."/>
            <person name="O'Toole P.W."/>
        </authorList>
    </citation>
    <scope>NUCLEOTIDE SEQUENCE [LARGE SCALE GENOMIC DNA]</scope>
    <source>
        <strain evidence="2 3">DSM 16991</strain>
    </source>
</reference>
<name>A0A0R1XKW5_9LACO</name>
<dbReference type="EMBL" id="AZFW01000020">
    <property type="protein sequence ID" value="KRM28980.1"/>
    <property type="molecule type" value="Genomic_DNA"/>
</dbReference>
<dbReference type="eggNOG" id="ENOG5030B2U">
    <property type="taxonomic scope" value="Bacteria"/>
</dbReference>
<protein>
    <submittedName>
        <fullName evidence="2">Uncharacterized protein</fullName>
    </submittedName>
</protein>
<evidence type="ECO:0000256" key="1">
    <source>
        <dbReference type="SAM" id="Coils"/>
    </source>
</evidence>
<dbReference type="PATRIC" id="fig|1122147.4.peg.1180"/>